<gene>
    <name evidence="2" type="ORF">PS710_05491</name>
</gene>
<name>A0A5E7FHU1_PSEFL</name>
<dbReference type="Proteomes" id="UP000381093">
    <property type="component" value="Unassembled WGS sequence"/>
</dbReference>
<dbReference type="AlphaFoldDB" id="A0A5E7FHU1"/>
<dbReference type="RefSeq" id="WP_224794339.1">
    <property type="nucleotide sequence ID" value="NZ_CABVHW010000028.1"/>
</dbReference>
<proteinExistence type="predicted"/>
<dbReference type="EMBL" id="CABVHW010000028">
    <property type="protein sequence ID" value="VVO36853.1"/>
    <property type="molecule type" value="Genomic_DNA"/>
</dbReference>
<evidence type="ECO:0000313" key="3">
    <source>
        <dbReference type="Proteomes" id="UP000381093"/>
    </source>
</evidence>
<accession>A0A5E7FHU1</accession>
<evidence type="ECO:0000313" key="2">
    <source>
        <dbReference type="EMBL" id="VVO36853.1"/>
    </source>
</evidence>
<keyword evidence="1" id="KW-0472">Membrane</keyword>
<keyword evidence="1" id="KW-0812">Transmembrane</keyword>
<keyword evidence="1" id="KW-1133">Transmembrane helix</keyword>
<sequence length="105" mass="11021">MHQPDHHDGAGHGVIASMIGVQGLGQPVLKAISNQYFTLGMFNGLAISTTIVDTSPFSTNGALVVANTPQQEREKVLRSLLIYSAVIALVGPCVAWLTLVVPGVL</sequence>
<organism evidence="2 3">
    <name type="scientific">Pseudomonas fluorescens</name>
    <dbReference type="NCBI Taxonomy" id="294"/>
    <lineage>
        <taxon>Bacteria</taxon>
        <taxon>Pseudomonadati</taxon>
        <taxon>Pseudomonadota</taxon>
        <taxon>Gammaproteobacteria</taxon>
        <taxon>Pseudomonadales</taxon>
        <taxon>Pseudomonadaceae</taxon>
        <taxon>Pseudomonas</taxon>
    </lineage>
</organism>
<protein>
    <submittedName>
        <fullName evidence="2">Uncharacterized protein</fullName>
    </submittedName>
</protein>
<reference evidence="2 3" key="1">
    <citation type="submission" date="2019-09" db="EMBL/GenBank/DDBJ databases">
        <authorList>
            <person name="Chandra G."/>
            <person name="Truman W A."/>
        </authorList>
    </citation>
    <scope>NUCLEOTIDE SEQUENCE [LARGE SCALE GENOMIC DNA]</scope>
    <source>
        <strain evidence="2">PS710</strain>
    </source>
</reference>
<evidence type="ECO:0000256" key="1">
    <source>
        <dbReference type="SAM" id="Phobius"/>
    </source>
</evidence>
<feature type="transmembrane region" description="Helical" evidence="1">
    <location>
        <begin position="80"/>
        <end position="101"/>
    </location>
</feature>